<keyword evidence="4" id="KW-1185">Reference proteome</keyword>
<dbReference type="EMBL" id="OX365700">
    <property type="protein sequence ID" value="CAI4033891.1"/>
    <property type="molecule type" value="Genomic_DNA"/>
</dbReference>
<evidence type="ECO:0000259" key="2">
    <source>
        <dbReference type="Pfam" id="PF01583"/>
    </source>
</evidence>
<feature type="domain" description="APS kinase" evidence="2">
    <location>
        <begin position="3"/>
        <end position="151"/>
    </location>
</feature>
<dbReference type="PANTHER" id="PTHR42700:SF1">
    <property type="entry name" value="SULFATE ADENYLYLTRANSFERASE"/>
    <property type="match status" value="1"/>
</dbReference>
<dbReference type="PANTHER" id="PTHR42700">
    <property type="entry name" value="SULFATE ADENYLYLTRANSFERASE"/>
    <property type="match status" value="1"/>
</dbReference>
<dbReference type="GO" id="GO:0004781">
    <property type="term" value="F:sulfate adenylyltransferase (ATP) activity"/>
    <property type="evidence" value="ECO:0007669"/>
    <property type="project" value="TreeGrafter"/>
</dbReference>
<dbReference type="Gene3D" id="3.40.50.300">
    <property type="entry name" value="P-loop containing nucleotide triphosphate hydrolases"/>
    <property type="match status" value="1"/>
</dbReference>
<dbReference type="GO" id="GO:0005524">
    <property type="term" value="F:ATP binding"/>
    <property type="evidence" value="ECO:0007669"/>
    <property type="project" value="InterPro"/>
</dbReference>
<gene>
    <name evidence="3" type="ORF">DNFV4_04333</name>
</gene>
<dbReference type="Pfam" id="PF01583">
    <property type="entry name" value="APS_kinase"/>
    <property type="match status" value="1"/>
</dbReference>
<dbReference type="SUPFAM" id="SSF52540">
    <property type="entry name" value="P-loop containing nucleoside triphosphate hydrolases"/>
    <property type="match status" value="1"/>
</dbReference>
<proteinExistence type="predicted"/>
<reference evidence="3" key="1">
    <citation type="submission" date="2022-10" db="EMBL/GenBank/DDBJ databases">
        <authorList>
            <person name="Koch H."/>
        </authorList>
    </citation>
    <scope>NUCLEOTIDE SEQUENCE</scope>
    <source>
        <strain evidence="3">DNF</strain>
    </source>
</reference>
<dbReference type="InterPro" id="IPR050512">
    <property type="entry name" value="Sulf_AdTrans/APS_kinase"/>
</dbReference>
<dbReference type="GO" id="GO:0004020">
    <property type="term" value="F:adenylylsulfate kinase activity"/>
    <property type="evidence" value="ECO:0007669"/>
    <property type="project" value="InterPro"/>
</dbReference>
<dbReference type="AlphaFoldDB" id="A0AA86N3I9"/>
<name>A0AA86N3I9_9BACT</name>
<dbReference type="InterPro" id="IPR027417">
    <property type="entry name" value="P-loop_NTPase"/>
</dbReference>
<dbReference type="InterPro" id="IPR059117">
    <property type="entry name" value="APS_kinase_dom"/>
</dbReference>
<sequence>MTQPFAVWLTGLPASGKSTIATELKRALAEAGLNAEVLESDALRRVLTPEPTYSLEERDLFYRALAYFGSRLVAHGVPVLFDATGHRRAYRELARSLIPQFLEVAIVCPLAVCEQRDKKGTYRGGYAGKSTTVPGLQVNYEPPLHPDVTVDTTVTSAGSAAETIMQTLRKRGWLSQARDFQPKA</sequence>
<protein>
    <submittedName>
        <fullName evidence="3">Adenylylsulfate kinase</fullName>
    </submittedName>
</protein>
<dbReference type="GO" id="GO:0019379">
    <property type="term" value="P:sulfate assimilation, phosphoadenylyl sulfate reduction by phosphoadenylyl-sulfate reductase (thioredoxin)"/>
    <property type="evidence" value="ECO:0007669"/>
    <property type="project" value="TreeGrafter"/>
</dbReference>
<dbReference type="CDD" id="cd02027">
    <property type="entry name" value="APSK"/>
    <property type="match status" value="1"/>
</dbReference>
<evidence type="ECO:0000313" key="3">
    <source>
        <dbReference type="EMBL" id="CAI4033891.1"/>
    </source>
</evidence>
<dbReference type="RefSeq" id="WP_289271315.1">
    <property type="nucleotide sequence ID" value="NZ_OX365700.1"/>
</dbReference>
<accession>A0AA86N3I9</accession>
<dbReference type="KEGG" id="nti:DNFV4_04333"/>
<dbReference type="GO" id="GO:0005737">
    <property type="term" value="C:cytoplasm"/>
    <property type="evidence" value="ECO:0007669"/>
    <property type="project" value="TreeGrafter"/>
</dbReference>
<evidence type="ECO:0000313" key="4">
    <source>
        <dbReference type="Proteomes" id="UP001179121"/>
    </source>
</evidence>
<keyword evidence="3" id="KW-0418">Kinase</keyword>
<evidence type="ECO:0000256" key="1">
    <source>
        <dbReference type="ARBA" id="ARBA00022679"/>
    </source>
</evidence>
<dbReference type="Proteomes" id="UP001179121">
    <property type="component" value="Chromosome"/>
</dbReference>
<dbReference type="GO" id="GO:0010134">
    <property type="term" value="P:sulfate assimilation via adenylyl sulfate reduction"/>
    <property type="evidence" value="ECO:0007669"/>
    <property type="project" value="TreeGrafter"/>
</dbReference>
<organism evidence="3 4">
    <name type="scientific">Nitrospira tepida</name>
    <dbReference type="NCBI Taxonomy" id="2973512"/>
    <lineage>
        <taxon>Bacteria</taxon>
        <taxon>Pseudomonadati</taxon>
        <taxon>Nitrospirota</taxon>
        <taxon>Nitrospiria</taxon>
        <taxon>Nitrospirales</taxon>
        <taxon>Nitrospiraceae</taxon>
        <taxon>Nitrospira</taxon>
    </lineage>
</organism>
<keyword evidence="1" id="KW-0808">Transferase</keyword>